<reference evidence="1 2" key="1">
    <citation type="journal article" date="2017" name="Gigascience">
        <title>Draft genome of the honey bee ectoparasitic mite, Tropilaelaps mercedesae, is shaped by the parasitic life history.</title>
        <authorList>
            <person name="Dong X."/>
            <person name="Armstrong S.D."/>
            <person name="Xia D."/>
            <person name="Makepeace B.L."/>
            <person name="Darby A.C."/>
            <person name="Kadowaki T."/>
        </authorList>
    </citation>
    <scope>NUCLEOTIDE SEQUENCE [LARGE SCALE GENOMIC DNA]</scope>
    <source>
        <strain evidence="1">Wuxi-XJTLU</strain>
    </source>
</reference>
<dbReference type="EMBL" id="MNPL01014103">
    <property type="protein sequence ID" value="OQR71604.1"/>
    <property type="molecule type" value="Genomic_DNA"/>
</dbReference>
<accession>A0A1V9XDJ4</accession>
<comment type="caution">
    <text evidence="1">The sequence shown here is derived from an EMBL/GenBank/DDBJ whole genome shotgun (WGS) entry which is preliminary data.</text>
</comment>
<organism evidence="1 2">
    <name type="scientific">Tropilaelaps mercedesae</name>
    <dbReference type="NCBI Taxonomy" id="418985"/>
    <lineage>
        <taxon>Eukaryota</taxon>
        <taxon>Metazoa</taxon>
        <taxon>Ecdysozoa</taxon>
        <taxon>Arthropoda</taxon>
        <taxon>Chelicerata</taxon>
        <taxon>Arachnida</taxon>
        <taxon>Acari</taxon>
        <taxon>Parasitiformes</taxon>
        <taxon>Mesostigmata</taxon>
        <taxon>Gamasina</taxon>
        <taxon>Dermanyssoidea</taxon>
        <taxon>Laelapidae</taxon>
        <taxon>Tropilaelaps</taxon>
    </lineage>
</organism>
<sequence>MVQLHLSLSGYEQRRKKASFAKPRHSHLYRLAIRKVLKRTDAGIWKNEDAKETGTIVGSRIDGLDLATIDALVAAYLYRAAFVLELHPILCTFNGSRSMAARSLRTIQNGLVLQGLTRRVGRDQCFGVLDMVVENAAALADAEWSGE</sequence>
<evidence type="ECO:0000313" key="2">
    <source>
        <dbReference type="Proteomes" id="UP000192247"/>
    </source>
</evidence>
<proteinExistence type="predicted"/>
<dbReference type="InParanoid" id="A0A1V9XDJ4"/>
<keyword evidence="2" id="KW-1185">Reference proteome</keyword>
<protein>
    <submittedName>
        <fullName evidence="1">Uncharacterized protein</fullName>
    </submittedName>
</protein>
<gene>
    <name evidence="1" type="ORF">BIW11_10899</name>
</gene>
<evidence type="ECO:0000313" key="1">
    <source>
        <dbReference type="EMBL" id="OQR71604.1"/>
    </source>
</evidence>
<dbReference type="AlphaFoldDB" id="A0A1V9XDJ4"/>
<name>A0A1V9XDJ4_9ACAR</name>
<dbReference type="Proteomes" id="UP000192247">
    <property type="component" value="Unassembled WGS sequence"/>
</dbReference>